<dbReference type="AlphaFoldDB" id="A0A4Z0M9V3"/>
<evidence type="ECO:0000313" key="1">
    <source>
        <dbReference type="EMBL" id="TGD76170.1"/>
    </source>
</evidence>
<evidence type="ECO:0000313" key="2">
    <source>
        <dbReference type="Proteomes" id="UP000298050"/>
    </source>
</evidence>
<accession>A0A4Z0M9V3</accession>
<sequence length="542" mass="57616">MARDSHLRIGQLQLECFVAHPDGPAQALLERLQRTARRGLPDALSQALEPLADAGEGLVFIRRLELEMDIDSALEDAEIARVWARRLQLSLLRKLGRSSEAQVVSFPNRAEYLAQALRQILCDGLGDLWYLREFDGLRPLPRGAALRTALCAEDPACAARALALLDSAQRLAVCASLAEADALRVVDAVYLRSAPHAPLSAQDSAALAALATQPLAALRQLPGDAQRSLWLAIALCGAQPRPGIARLLPVIACLAGMRDADGQIAEALRDASVSALRQVLEPQQLAALLPVLQAGGATREVLARLPAAASGVEPARRGVEASVRSTRFGSAFLLFPHVLQLPEAIWRNWPAPAQQERAALLHWLVLCCCMGGEYFLAAADDPLLRDMCGVGPAVTAGEALAWLDAAPGASGAAPVFAMLAAQCGEPVPEDVTSAQADADFDFLWPRTRLAVPALAGVLLPALASHCLRAFARRLPGFGSSSLAYISSNFLGMSASLVVRDGELQAHLTRAPMSVILNMAGINRGCVDITALSPRPIRLVEVT</sequence>
<dbReference type="Proteomes" id="UP000298050">
    <property type="component" value="Unassembled WGS sequence"/>
</dbReference>
<proteinExistence type="predicted"/>
<protein>
    <submittedName>
        <fullName evidence="1">Uncharacterized protein</fullName>
    </submittedName>
</protein>
<reference evidence="1 2" key="1">
    <citation type="submission" date="2019-04" db="EMBL/GenBank/DDBJ databases">
        <title>Taxonomy of novel Haliea sp. from mangrove soil of West Coast of India.</title>
        <authorList>
            <person name="Verma A."/>
            <person name="Kumar P."/>
            <person name="Krishnamurthi S."/>
        </authorList>
    </citation>
    <scope>NUCLEOTIDE SEQUENCE [LARGE SCALE GENOMIC DNA]</scope>
    <source>
        <strain evidence="1 2">SAOS-164</strain>
    </source>
</reference>
<dbReference type="OrthoDB" id="8960477at2"/>
<dbReference type="RefSeq" id="WP_135440747.1">
    <property type="nucleotide sequence ID" value="NZ_SRLE01000001.1"/>
</dbReference>
<keyword evidence="2" id="KW-1185">Reference proteome</keyword>
<name>A0A4Z0M9V3_9GAMM</name>
<organism evidence="1 2">
    <name type="scientific">Mangrovimicrobium sediminis</name>
    <dbReference type="NCBI Taxonomy" id="2562682"/>
    <lineage>
        <taxon>Bacteria</taxon>
        <taxon>Pseudomonadati</taxon>
        <taxon>Pseudomonadota</taxon>
        <taxon>Gammaproteobacteria</taxon>
        <taxon>Cellvibrionales</taxon>
        <taxon>Halieaceae</taxon>
        <taxon>Mangrovimicrobium</taxon>
    </lineage>
</organism>
<dbReference type="EMBL" id="SRLE01000001">
    <property type="protein sequence ID" value="TGD76170.1"/>
    <property type="molecule type" value="Genomic_DNA"/>
</dbReference>
<gene>
    <name evidence="1" type="ORF">E4634_01075</name>
</gene>
<comment type="caution">
    <text evidence="1">The sequence shown here is derived from an EMBL/GenBank/DDBJ whole genome shotgun (WGS) entry which is preliminary data.</text>
</comment>